<dbReference type="GO" id="GO:0043565">
    <property type="term" value="F:sequence-specific DNA binding"/>
    <property type="evidence" value="ECO:0007669"/>
    <property type="project" value="TreeGrafter"/>
</dbReference>
<dbReference type="InterPro" id="IPR058163">
    <property type="entry name" value="LysR-type_TF_proteobact-type"/>
</dbReference>
<comment type="similarity">
    <text evidence="1">Belongs to the LysR transcriptional regulatory family.</text>
</comment>
<dbReference type="Pfam" id="PF00126">
    <property type="entry name" value="HTH_1"/>
    <property type="match status" value="1"/>
</dbReference>
<evidence type="ECO:0000256" key="1">
    <source>
        <dbReference type="ARBA" id="ARBA00009437"/>
    </source>
</evidence>
<dbReference type="PANTHER" id="PTHR30537">
    <property type="entry name" value="HTH-TYPE TRANSCRIPTIONAL REGULATOR"/>
    <property type="match status" value="1"/>
</dbReference>
<dbReference type="InterPro" id="IPR036388">
    <property type="entry name" value="WH-like_DNA-bd_sf"/>
</dbReference>
<evidence type="ECO:0000259" key="2">
    <source>
        <dbReference type="PROSITE" id="PS50931"/>
    </source>
</evidence>
<gene>
    <name evidence="3" type="ORF">LMG24238_04555</name>
</gene>
<name>A0A6J5BS71_9BURK</name>
<accession>A0A6J5BS71</accession>
<dbReference type="EMBL" id="CADIKC010000006">
    <property type="protein sequence ID" value="CAB3716464.1"/>
    <property type="molecule type" value="Genomic_DNA"/>
</dbReference>
<evidence type="ECO:0000313" key="4">
    <source>
        <dbReference type="Proteomes" id="UP000494255"/>
    </source>
</evidence>
<evidence type="ECO:0000313" key="3">
    <source>
        <dbReference type="EMBL" id="CAB3716464.1"/>
    </source>
</evidence>
<organism evidence="3 4">
    <name type="scientific">Paraburkholderia sediminicola</name>
    <dbReference type="NCBI Taxonomy" id="458836"/>
    <lineage>
        <taxon>Bacteria</taxon>
        <taxon>Pseudomonadati</taxon>
        <taxon>Pseudomonadota</taxon>
        <taxon>Betaproteobacteria</taxon>
        <taxon>Burkholderiales</taxon>
        <taxon>Burkholderiaceae</taxon>
        <taxon>Paraburkholderia</taxon>
    </lineage>
</organism>
<dbReference type="SUPFAM" id="SSF46785">
    <property type="entry name" value="Winged helix' DNA-binding domain"/>
    <property type="match status" value="1"/>
</dbReference>
<protein>
    <recommendedName>
        <fullName evidence="2">HTH lysR-type domain-containing protein</fullName>
    </recommendedName>
</protein>
<proteinExistence type="inferred from homology"/>
<reference evidence="3 4" key="1">
    <citation type="submission" date="2020-04" db="EMBL/GenBank/DDBJ databases">
        <authorList>
            <person name="De Canck E."/>
        </authorList>
    </citation>
    <scope>NUCLEOTIDE SEQUENCE [LARGE SCALE GENOMIC DNA]</scope>
    <source>
        <strain evidence="3 4">LMG 24238</strain>
    </source>
</reference>
<dbReference type="InterPro" id="IPR036390">
    <property type="entry name" value="WH_DNA-bd_sf"/>
</dbReference>
<dbReference type="RefSeq" id="WP_322789523.1">
    <property type="nucleotide sequence ID" value="NZ_CADIKC010000006.1"/>
</dbReference>
<sequence>MLDLNDFRYFVRIVECGGLTAASRNLNVPKSTVSHRLQQLETALGVRLVNRLHADSA</sequence>
<feature type="domain" description="HTH lysR-type" evidence="2">
    <location>
        <begin position="2"/>
        <end position="57"/>
    </location>
</feature>
<dbReference type="GO" id="GO:0003700">
    <property type="term" value="F:DNA-binding transcription factor activity"/>
    <property type="evidence" value="ECO:0007669"/>
    <property type="project" value="InterPro"/>
</dbReference>
<dbReference type="Proteomes" id="UP000494255">
    <property type="component" value="Unassembled WGS sequence"/>
</dbReference>
<keyword evidence="4" id="KW-1185">Reference proteome</keyword>
<dbReference type="PRINTS" id="PR00039">
    <property type="entry name" value="HTHLYSR"/>
</dbReference>
<dbReference type="GO" id="GO:0006351">
    <property type="term" value="P:DNA-templated transcription"/>
    <property type="evidence" value="ECO:0007669"/>
    <property type="project" value="TreeGrafter"/>
</dbReference>
<dbReference type="InterPro" id="IPR000847">
    <property type="entry name" value="LysR_HTH_N"/>
</dbReference>
<dbReference type="GeneID" id="97046352"/>
<dbReference type="AlphaFoldDB" id="A0A6J5BS71"/>
<dbReference type="PROSITE" id="PS50931">
    <property type="entry name" value="HTH_LYSR"/>
    <property type="match status" value="1"/>
</dbReference>
<dbReference type="PANTHER" id="PTHR30537:SF5">
    <property type="entry name" value="HTH-TYPE TRANSCRIPTIONAL ACTIVATOR TTDR-RELATED"/>
    <property type="match status" value="1"/>
</dbReference>
<dbReference type="Gene3D" id="1.10.10.10">
    <property type="entry name" value="Winged helix-like DNA-binding domain superfamily/Winged helix DNA-binding domain"/>
    <property type="match status" value="1"/>
</dbReference>